<dbReference type="Gene3D" id="3.40.50.300">
    <property type="entry name" value="P-loop containing nucleotide triphosphate hydrolases"/>
    <property type="match status" value="2"/>
</dbReference>
<keyword evidence="4" id="KW-0547">Nucleotide-binding</keyword>
<dbReference type="InterPro" id="IPR003439">
    <property type="entry name" value="ABC_transporter-like_ATP-bd"/>
</dbReference>
<comment type="subcellular location">
    <subcellularLocation>
        <location evidence="1">Membrane</location>
        <topology evidence="1">Multi-pass membrane protein</topology>
    </subcellularLocation>
</comment>
<dbReference type="GO" id="GO:0090374">
    <property type="term" value="P:oligopeptide export from mitochondrion"/>
    <property type="evidence" value="ECO:0007669"/>
    <property type="project" value="TreeGrafter"/>
</dbReference>
<feature type="compositionally biased region" description="Basic residues" evidence="8">
    <location>
        <begin position="304"/>
        <end position="321"/>
    </location>
</feature>
<dbReference type="GO" id="GO:0016887">
    <property type="term" value="F:ATP hydrolysis activity"/>
    <property type="evidence" value="ECO:0007669"/>
    <property type="project" value="InterPro"/>
</dbReference>
<feature type="transmembrane region" description="Helical" evidence="9">
    <location>
        <begin position="393"/>
        <end position="419"/>
    </location>
</feature>
<proteinExistence type="predicted"/>
<evidence type="ECO:0000256" key="1">
    <source>
        <dbReference type="ARBA" id="ARBA00004141"/>
    </source>
</evidence>
<dbReference type="GO" id="GO:0015421">
    <property type="term" value="F:ABC-type oligopeptide transporter activity"/>
    <property type="evidence" value="ECO:0007669"/>
    <property type="project" value="TreeGrafter"/>
</dbReference>
<evidence type="ECO:0000259" key="10">
    <source>
        <dbReference type="PROSITE" id="PS50893"/>
    </source>
</evidence>
<dbReference type="InterPro" id="IPR039421">
    <property type="entry name" value="Type_1_exporter"/>
</dbReference>
<evidence type="ECO:0000256" key="9">
    <source>
        <dbReference type="SAM" id="Phobius"/>
    </source>
</evidence>
<dbReference type="Pfam" id="PF00664">
    <property type="entry name" value="ABC_membrane"/>
    <property type="match status" value="2"/>
</dbReference>
<accession>A0AA88I4J9</accession>
<feature type="region of interest" description="Disordered" evidence="8">
    <location>
        <begin position="466"/>
        <end position="488"/>
    </location>
</feature>
<dbReference type="GO" id="GO:0005743">
    <property type="term" value="C:mitochondrial inner membrane"/>
    <property type="evidence" value="ECO:0007669"/>
    <property type="project" value="TreeGrafter"/>
</dbReference>
<dbReference type="Proteomes" id="UP001187531">
    <property type="component" value="Unassembled WGS sequence"/>
</dbReference>
<feature type="region of interest" description="Disordered" evidence="8">
    <location>
        <begin position="304"/>
        <end position="328"/>
    </location>
</feature>
<gene>
    <name evidence="12" type="ORF">QYM36_004083</name>
</gene>
<dbReference type="Pfam" id="PF00005">
    <property type="entry name" value="ABC_tran"/>
    <property type="match status" value="2"/>
</dbReference>
<evidence type="ECO:0000256" key="2">
    <source>
        <dbReference type="ARBA" id="ARBA00022448"/>
    </source>
</evidence>
<keyword evidence="5" id="KW-0067">ATP-binding</keyword>
<dbReference type="InterPro" id="IPR017871">
    <property type="entry name" value="ABC_transporter-like_CS"/>
</dbReference>
<feature type="domain" description="ABC transporter" evidence="10">
    <location>
        <begin position="1"/>
        <end position="254"/>
    </location>
</feature>
<dbReference type="AlphaFoldDB" id="A0AA88I4J9"/>
<keyword evidence="7 9" id="KW-0472">Membrane</keyword>
<sequence>MSMRTLGGDETTFENGLSYDKWIRDSSLICLDISGTPDLSLIKDGTIRLDLTFSQATDASITIDGRDIRDLHVQWLRSHIGVVGQEPVLFGTSIKENIRYGKVGVGDEAIIRAAKEANAHNFITKLPQLTRHTFAPTSAREVTMGYDTLVGDRGTQLSGGQKQRVAIARALVRNPKFLLLDEATSALDNQSEAIVQRALDKARQGRTTIIIAHRLSTIRNVDHIFVLDEGELKEQGNHEELMKIDKLYASLVKAQQGAWIGGSDTKTGKLPLFQGKEFTEEEDEYQNTGLEALPFSSAHQASYHKSRMQSKRRTSYHKRKSSQLEPNLEEEEEKKISIFRLLQANRPEWPYMIVGVISACVVGGSNIAIAILFGEVLGSLSLTNIEVARQKTITYSLLFLLVGIFGGIASFFQAFMFALAGERLTSRVRGWAFSAMLRQEIGWYDREENSAGALCARLSGDAASIQGPVDENDVNTRSSSNLQIPNSPTATGSRLGTISQVAVTLTMALILSVYFDYRLGLVTACFVPILLVAMFLQAKIIMGQSAVERKAVGKSAKIAMEGISNIRTIASLSLEKVYVEQYIEALRKSHEKTIRHSHVRGVVFGFSQAISSWAYAVCMYYGGYLVSQNEMTFENVFKTSESLIFGTLLVGQAVALTPNYNKAKVAAVKIFNLLDRTPKIDISTRAGENLEEIEGHVDYANIKFSYPTRPQVQVLKDLNLNINQGQNVALVGHSGCGKSTCMQLLLRFYDPTEGEV</sequence>
<evidence type="ECO:0000256" key="3">
    <source>
        <dbReference type="ARBA" id="ARBA00022692"/>
    </source>
</evidence>
<evidence type="ECO:0000256" key="8">
    <source>
        <dbReference type="SAM" id="MobiDB-lite"/>
    </source>
</evidence>
<dbReference type="FunFam" id="3.40.50.300:FF:000604">
    <property type="entry name" value="ABC transporter B family member 28"/>
    <property type="match status" value="1"/>
</dbReference>
<feature type="domain" description="ABC transmembrane type-1" evidence="11">
    <location>
        <begin position="353"/>
        <end position="662"/>
    </location>
</feature>
<dbReference type="PANTHER" id="PTHR43394:SF18">
    <property type="entry name" value="ABC TRANSPORTER B FAMILY MEMBER 11-LIKE"/>
    <property type="match status" value="1"/>
</dbReference>
<evidence type="ECO:0000259" key="11">
    <source>
        <dbReference type="PROSITE" id="PS50929"/>
    </source>
</evidence>
<evidence type="ECO:0000256" key="5">
    <source>
        <dbReference type="ARBA" id="ARBA00022840"/>
    </source>
</evidence>
<feature type="transmembrane region" description="Helical" evidence="9">
    <location>
        <begin position="602"/>
        <end position="622"/>
    </location>
</feature>
<dbReference type="GO" id="GO:0005524">
    <property type="term" value="F:ATP binding"/>
    <property type="evidence" value="ECO:0007669"/>
    <property type="project" value="UniProtKB-KW"/>
</dbReference>
<dbReference type="InterPro" id="IPR036640">
    <property type="entry name" value="ABC1_TM_sf"/>
</dbReference>
<dbReference type="PROSITE" id="PS50929">
    <property type="entry name" value="ABC_TM1F"/>
    <property type="match status" value="1"/>
</dbReference>
<keyword evidence="6 9" id="KW-1133">Transmembrane helix</keyword>
<dbReference type="PANTHER" id="PTHR43394">
    <property type="entry name" value="ATP-DEPENDENT PERMEASE MDL1, MITOCHONDRIAL"/>
    <property type="match status" value="1"/>
</dbReference>
<dbReference type="SUPFAM" id="SSF90123">
    <property type="entry name" value="ABC transporter transmembrane region"/>
    <property type="match status" value="1"/>
</dbReference>
<evidence type="ECO:0000313" key="12">
    <source>
        <dbReference type="EMBL" id="KAK2720054.1"/>
    </source>
</evidence>
<dbReference type="Gene3D" id="1.20.1560.10">
    <property type="entry name" value="ABC transporter type 1, transmembrane domain"/>
    <property type="match status" value="1"/>
</dbReference>
<evidence type="ECO:0000256" key="7">
    <source>
        <dbReference type="ARBA" id="ARBA00023136"/>
    </source>
</evidence>
<dbReference type="PROSITE" id="PS50893">
    <property type="entry name" value="ABC_TRANSPORTER_2"/>
    <property type="match status" value="1"/>
</dbReference>
<evidence type="ECO:0000313" key="13">
    <source>
        <dbReference type="Proteomes" id="UP001187531"/>
    </source>
</evidence>
<keyword evidence="13" id="KW-1185">Reference proteome</keyword>
<reference evidence="12" key="1">
    <citation type="submission" date="2023-07" db="EMBL/GenBank/DDBJ databases">
        <title>Chromosome-level genome assembly of Artemia franciscana.</title>
        <authorList>
            <person name="Jo E."/>
        </authorList>
    </citation>
    <scope>NUCLEOTIDE SEQUENCE</scope>
    <source>
        <tissue evidence="12">Whole body</tissue>
    </source>
</reference>
<keyword evidence="2" id="KW-0813">Transport</keyword>
<dbReference type="CDD" id="cd18578">
    <property type="entry name" value="ABC_6TM_Pgp_ABCB1_D2_like"/>
    <property type="match status" value="1"/>
</dbReference>
<feature type="transmembrane region" description="Helical" evidence="9">
    <location>
        <begin position="521"/>
        <end position="541"/>
    </location>
</feature>
<feature type="transmembrane region" description="Helical" evidence="9">
    <location>
        <begin position="349"/>
        <end position="373"/>
    </location>
</feature>
<dbReference type="SUPFAM" id="SSF52540">
    <property type="entry name" value="P-loop containing nucleoside triphosphate hydrolases"/>
    <property type="match status" value="2"/>
</dbReference>
<evidence type="ECO:0000256" key="6">
    <source>
        <dbReference type="ARBA" id="ARBA00022989"/>
    </source>
</evidence>
<comment type="caution">
    <text evidence="12">The sequence shown here is derived from an EMBL/GenBank/DDBJ whole genome shotgun (WGS) entry which is preliminary data.</text>
</comment>
<dbReference type="InterPro" id="IPR027417">
    <property type="entry name" value="P-loop_NTPase"/>
</dbReference>
<feature type="non-terminal residue" evidence="12">
    <location>
        <position position="756"/>
    </location>
</feature>
<protein>
    <submittedName>
        <fullName evidence="12">Uncharacterized protein</fullName>
    </submittedName>
</protein>
<evidence type="ECO:0000256" key="4">
    <source>
        <dbReference type="ARBA" id="ARBA00022741"/>
    </source>
</evidence>
<organism evidence="12 13">
    <name type="scientific">Artemia franciscana</name>
    <name type="common">Brine shrimp</name>
    <name type="synonym">Artemia sanfranciscana</name>
    <dbReference type="NCBI Taxonomy" id="6661"/>
    <lineage>
        <taxon>Eukaryota</taxon>
        <taxon>Metazoa</taxon>
        <taxon>Ecdysozoa</taxon>
        <taxon>Arthropoda</taxon>
        <taxon>Crustacea</taxon>
        <taxon>Branchiopoda</taxon>
        <taxon>Anostraca</taxon>
        <taxon>Artemiidae</taxon>
        <taxon>Artemia</taxon>
    </lineage>
</organism>
<dbReference type="PROSITE" id="PS00211">
    <property type="entry name" value="ABC_TRANSPORTER_1"/>
    <property type="match status" value="1"/>
</dbReference>
<name>A0AA88I4J9_ARTSF</name>
<keyword evidence="3 9" id="KW-0812">Transmembrane</keyword>
<feature type="compositionally biased region" description="Polar residues" evidence="8">
    <location>
        <begin position="475"/>
        <end position="488"/>
    </location>
</feature>
<dbReference type="EMBL" id="JAVRJZ010000007">
    <property type="protein sequence ID" value="KAK2720054.1"/>
    <property type="molecule type" value="Genomic_DNA"/>
</dbReference>
<dbReference type="InterPro" id="IPR011527">
    <property type="entry name" value="ABC1_TM_dom"/>
</dbReference>